<keyword evidence="1" id="KW-0677">Repeat</keyword>
<keyword evidence="4" id="KW-1185">Reference proteome</keyword>
<reference evidence="5" key="1">
    <citation type="submission" date="2025-08" db="UniProtKB">
        <authorList>
            <consortium name="RefSeq"/>
        </authorList>
    </citation>
    <scope>IDENTIFICATION</scope>
    <source>
        <tissue evidence="5">Meat</tissue>
    </source>
</reference>
<dbReference type="PANTHER" id="PTHR12106">
    <property type="entry name" value="SORTILIN RELATED"/>
    <property type="match status" value="1"/>
</dbReference>
<dbReference type="InterPro" id="IPR031778">
    <property type="entry name" value="Sortilin_N"/>
</dbReference>
<accession>A0A341BYR3</accession>
<evidence type="ECO:0000256" key="1">
    <source>
        <dbReference type="ARBA" id="ARBA00022737"/>
    </source>
</evidence>
<dbReference type="GO" id="GO:0006622">
    <property type="term" value="P:protein targeting to lysosome"/>
    <property type="evidence" value="ECO:0007669"/>
    <property type="project" value="TreeGrafter"/>
</dbReference>
<dbReference type="Pfam" id="PF15902">
    <property type="entry name" value="Sortilin-Vps10"/>
    <property type="match status" value="1"/>
</dbReference>
<dbReference type="Gene3D" id="2.130.10.10">
    <property type="entry name" value="YVTN repeat-like/Quinoprotein amine dehydrogenase"/>
    <property type="match status" value="1"/>
</dbReference>
<protein>
    <submittedName>
        <fullName evidence="5">Sortilin-related receptor-like</fullName>
    </submittedName>
</protein>
<sequence>MRQGAGEVVVWRDRRLCSRERRPAAVEDDLDATRQRRAHGRRVAPARGPGRAPAALTSPSPRGGGAAAEKVREGAAAARDPLELRRGARGAPRRADEKPLRRRRSAALQPEPIQVYGQVSLNDSHNQMVVHWAGEKSNVIVALARDSLALARPKSSDVYVSYDYGRSFRRISEKLNFGEGNSSEAVIAQFYHSPADNKRYIFADVYAQYLWTTFDFCNTIQGFSIPFRAADLLLHSKASNLLLGFDRSHPNKQLWKSDDFGQTWIMIQEHVKSVSWGIDPYDKPNTIYVERHEPSGYSTVFRSTDFFQSRENLEVILEEVRDFQLRDKYMFATKVVMCNVCLQFPVTDL</sequence>
<feature type="domain" description="Sortilin N-terminal" evidence="3">
    <location>
        <begin position="157"/>
        <end position="335"/>
    </location>
</feature>
<dbReference type="PANTHER" id="PTHR12106:SF27">
    <property type="entry name" value="SORTILIN-RELATED RECEPTOR"/>
    <property type="match status" value="1"/>
</dbReference>
<dbReference type="GeneID" id="112404135"/>
<dbReference type="RefSeq" id="XP_024607756.1">
    <property type="nucleotide sequence ID" value="XM_024751988.1"/>
</dbReference>
<evidence type="ECO:0000313" key="5">
    <source>
        <dbReference type="RefSeq" id="XP_024607756.1"/>
    </source>
</evidence>
<dbReference type="AlphaFoldDB" id="A0A341BYR3"/>
<dbReference type="SUPFAM" id="SSF110296">
    <property type="entry name" value="Oligoxyloglucan reducing end-specific cellobiohydrolase"/>
    <property type="match status" value="1"/>
</dbReference>
<dbReference type="FunFam" id="2.130.10.10:FF:000303">
    <property type="entry name" value="Sortilin related receptor 1"/>
    <property type="match status" value="1"/>
</dbReference>
<dbReference type="GO" id="GO:0005794">
    <property type="term" value="C:Golgi apparatus"/>
    <property type="evidence" value="ECO:0007669"/>
    <property type="project" value="TreeGrafter"/>
</dbReference>
<dbReference type="GO" id="GO:0016020">
    <property type="term" value="C:membrane"/>
    <property type="evidence" value="ECO:0007669"/>
    <property type="project" value="TreeGrafter"/>
</dbReference>
<evidence type="ECO:0000256" key="2">
    <source>
        <dbReference type="SAM" id="MobiDB-lite"/>
    </source>
</evidence>
<dbReference type="STRING" id="1706337.A0A341BYR3"/>
<proteinExistence type="predicted"/>
<name>A0A341BYR3_NEOAA</name>
<feature type="compositionally biased region" description="Low complexity" evidence="2">
    <location>
        <begin position="45"/>
        <end position="55"/>
    </location>
</feature>
<dbReference type="KEGG" id="nasi:112404135"/>
<dbReference type="InterPro" id="IPR015943">
    <property type="entry name" value="WD40/YVTN_repeat-like_dom_sf"/>
</dbReference>
<dbReference type="Proteomes" id="UP000252040">
    <property type="component" value="Unplaced"/>
</dbReference>
<dbReference type="InterPro" id="IPR050310">
    <property type="entry name" value="VPS10-sortilin"/>
</dbReference>
<organism evidence="4 5">
    <name type="scientific">Neophocaena asiaeorientalis asiaeorientalis</name>
    <name type="common">Yangtze finless porpoise</name>
    <name type="synonym">Neophocaena phocaenoides subsp. asiaeorientalis</name>
    <dbReference type="NCBI Taxonomy" id="1706337"/>
    <lineage>
        <taxon>Eukaryota</taxon>
        <taxon>Metazoa</taxon>
        <taxon>Chordata</taxon>
        <taxon>Craniata</taxon>
        <taxon>Vertebrata</taxon>
        <taxon>Euteleostomi</taxon>
        <taxon>Mammalia</taxon>
        <taxon>Eutheria</taxon>
        <taxon>Laurasiatheria</taxon>
        <taxon>Artiodactyla</taxon>
        <taxon>Whippomorpha</taxon>
        <taxon>Cetacea</taxon>
        <taxon>Odontoceti</taxon>
        <taxon>Phocoenidae</taxon>
        <taxon>Neophocaena</taxon>
    </lineage>
</organism>
<dbReference type="InParanoid" id="A0A341BYR3"/>
<dbReference type="GO" id="GO:0006892">
    <property type="term" value="P:post-Golgi vesicle-mediated transport"/>
    <property type="evidence" value="ECO:0007669"/>
    <property type="project" value="TreeGrafter"/>
</dbReference>
<evidence type="ECO:0000313" key="4">
    <source>
        <dbReference type="Proteomes" id="UP000252040"/>
    </source>
</evidence>
<evidence type="ECO:0000259" key="3">
    <source>
        <dbReference type="Pfam" id="PF15902"/>
    </source>
</evidence>
<feature type="compositionally biased region" description="Basic residues" evidence="2">
    <location>
        <begin position="35"/>
        <end position="44"/>
    </location>
</feature>
<gene>
    <name evidence="5" type="primary">LOC112404135</name>
</gene>
<dbReference type="GO" id="GO:0045053">
    <property type="term" value="P:protein retention in Golgi apparatus"/>
    <property type="evidence" value="ECO:0007669"/>
    <property type="project" value="TreeGrafter"/>
</dbReference>
<feature type="region of interest" description="Disordered" evidence="2">
    <location>
        <begin position="20"/>
        <end position="109"/>
    </location>
</feature>